<gene>
    <name evidence="1" type="ORF">Q3982_08215</name>
</gene>
<proteinExistence type="predicted"/>
<organism evidence="1 2">
    <name type="scientific">Phoenicibacter congonensis</name>
    <dbReference type="NCBI Taxonomy" id="1944646"/>
    <lineage>
        <taxon>Bacteria</taxon>
        <taxon>Bacillati</taxon>
        <taxon>Actinomycetota</taxon>
        <taxon>Coriobacteriia</taxon>
        <taxon>Eggerthellales</taxon>
        <taxon>Eggerthellaceae</taxon>
        <taxon>Phoenicibacter</taxon>
    </lineage>
</organism>
<sequence length="183" mass="20383">CVSYARGHGTSLLASTSRSTSAYWNRQRLDFAAFVGESMNKFTTKILYGGRDLKLYNTVLNLNDSLELSQRFSHDATSTSQSLVSRKRNTALTGSIRLSASAEDIAQKEGISIFEYIMHVQGLVGGLFTLVWYGKWYENLLCKSVQVTPQTDAMSTFSDVEMNIQFVEGYTVKRSTSTLVSTL</sequence>
<protein>
    <submittedName>
        <fullName evidence="1">Uncharacterized protein</fullName>
    </submittedName>
</protein>
<comment type="caution">
    <text evidence="1">The sequence shown here is derived from an EMBL/GenBank/DDBJ whole genome shotgun (WGS) entry which is preliminary data.</text>
</comment>
<evidence type="ECO:0000313" key="2">
    <source>
        <dbReference type="Proteomes" id="UP001168575"/>
    </source>
</evidence>
<evidence type="ECO:0000313" key="1">
    <source>
        <dbReference type="EMBL" id="MDO4842641.1"/>
    </source>
</evidence>
<feature type="non-terminal residue" evidence="1">
    <location>
        <position position="1"/>
    </location>
</feature>
<dbReference type="Proteomes" id="UP001168575">
    <property type="component" value="Unassembled WGS sequence"/>
</dbReference>
<keyword evidence="2" id="KW-1185">Reference proteome</keyword>
<reference evidence="1" key="1">
    <citation type="submission" date="2023-07" db="EMBL/GenBank/DDBJ databases">
        <title>Between Cages and Wild: Unraveling the Impact of Captivity on Animal Microbiomes and Antimicrobial Resistance.</title>
        <authorList>
            <person name="Schmartz G.P."/>
            <person name="Rehner J."/>
            <person name="Schuff M.J."/>
            <person name="Becker S.L."/>
            <person name="Kravczyk M."/>
            <person name="Gurevich A."/>
            <person name="Francke R."/>
            <person name="Mueller R."/>
            <person name="Keller V."/>
            <person name="Keller A."/>
        </authorList>
    </citation>
    <scope>NUCLEOTIDE SEQUENCE</scope>
    <source>
        <strain evidence="1">S12M_St_49</strain>
    </source>
</reference>
<accession>A0AA43RKT2</accession>
<dbReference type="EMBL" id="JAUMVS010000246">
    <property type="protein sequence ID" value="MDO4842641.1"/>
    <property type="molecule type" value="Genomic_DNA"/>
</dbReference>
<dbReference type="AlphaFoldDB" id="A0AA43RKT2"/>
<name>A0AA43RKT2_9ACTN</name>